<dbReference type="Proteomes" id="UP000236732">
    <property type="component" value="Unassembled WGS sequence"/>
</dbReference>
<accession>A0A1H6ESJ3</accession>
<dbReference type="InterPro" id="IPR002934">
    <property type="entry name" value="Polymerase_NTP_transf_dom"/>
</dbReference>
<name>A0A1H6ESJ3_9ACTN</name>
<evidence type="ECO:0000259" key="1">
    <source>
        <dbReference type="Pfam" id="PF01909"/>
    </source>
</evidence>
<evidence type="ECO:0000313" key="3">
    <source>
        <dbReference type="Proteomes" id="UP000236732"/>
    </source>
</evidence>
<keyword evidence="2" id="KW-0808">Transferase</keyword>
<reference evidence="2 3" key="1">
    <citation type="submission" date="2016-10" db="EMBL/GenBank/DDBJ databases">
        <authorList>
            <person name="de Groot N.N."/>
        </authorList>
    </citation>
    <scope>NUCLEOTIDE SEQUENCE [LARGE SCALE GENOMIC DNA]</scope>
    <source>
        <strain evidence="2 3">CGMCC 4.7037</strain>
    </source>
</reference>
<dbReference type="Pfam" id="PF01909">
    <property type="entry name" value="NTP_transf_2"/>
    <property type="match status" value="1"/>
</dbReference>
<sequence>MAPKKIIVKTALVLGLPPKLDLVSNPDLHGIAARLAEVPGVVAVVLGGSRARGTHRPDSDIDLGLYYRGGLDVDRLRALAREVTGQDTDVTEPGGWGPWVDGGGWLTVDGWRVDWIYRDLDRVRDVWRDCQEGRYEIGFQVGHPLGFYSCAYAGEVALCQVLADPTGEVGALREEAAHYPPALREAMIGRLWECDFALSTARYGAAGGDPAYAAGALFRAVGVACHALHAADGAWLINEKGMVASAARLPSAPEGFGERAGEVLAAVGRTPEEIGATIDAAARLVAEVRTACGGQGGQGG</sequence>
<evidence type="ECO:0000313" key="2">
    <source>
        <dbReference type="EMBL" id="SEG99799.1"/>
    </source>
</evidence>
<dbReference type="InterPro" id="IPR043519">
    <property type="entry name" value="NT_sf"/>
</dbReference>
<dbReference type="OrthoDB" id="5176171at2"/>
<keyword evidence="3" id="KW-1185">Reference proteome</keyword>
<organism evidence="2 3">
    <name type="scientific">Nonomuraea solani</name>
    <dbReference type="NCBI Taxonomy" id="1144553"/>
    <lineage>
        <taxon>Bacteria</taxon>
        <taxon>Bacillati</taxon>
        <taxon>Actinomycetota</taxon>
        <taxon>Actinomycetes</taxon>
        <taxon>Streptosporangiales</taxon>
        <taxon>Streptosporangiaceae</taxon>
        <taxon>Nonomuraea</taxon>
    </lineage>
</organism>
<dbReference type="CDD" id="cd05403">
    <property type="entry name" value="NT_KNTase_like"/>
    <property type="match status" value="1"/>
</dbReference>
<gene>
    <name evidence="2" type="ORF">SAMN05444920_11475</name>
</gene>
<feature type="domain" description="Polymerase nucleotidyl transferase" evidence="1">
    <location>
        <begin position="38"/>
        <end position="79"/>
    </location>
</feature>
<dbReference type="Gene3D" id="3.30.460.10">
    <property type="entry name" value="Beta Polymerase, domain 2"/>
    <property type="match status" value="1"/>
</dbReference>
<proteinExistence type="predicted"/>
<dbReference type="GO" id="GO:0016779">
    <property type="term" value="F:nucleotidyltransferase activity"/>
    <property type="evidence" value="ECO:0007669"/>
    <property type="project" value="InterPro"/>
</dbReference>
<dbReference type="AlphaFoldDB" id="A0A1H6ESJ3"/>
<dbReference type="EMBL" id="FNVT01000014">
    <property type="protein sequence ID" value="SEG99799.1"/>
    <property type="molecule type" value="Genomic_DNA"/>
</dbReference>
<protein>
    <submittedName>
        <fullName evidence="2">Nucleotidyltransferase domain-containing protein</fullName>
    </submittedName>
</protein>
<dbReference type="SUPFAM" id="SSF81301">
    <property type="entry name" value="Nucleotidyltransferase"/>
    <property type="match status" value="1"/>
</dbReference>